<evidence type="ECO:0000259" key="2">
    <source>
        <dbReference type="Pfam" id="PF07885"/>
    </source>
</evidence>
<dbReference type="Proteomes" id="UP000536179">
    <property type="component" value="Unassembled WGS sequence"/>
</dbReference>
<evidence type="ECO:0000313" key="4">
    <source>
        <dbReference type="Proteomes" id="UP000536179"/>
    </source>
</evidence>
<dbReference type="SUPFAM" id="SSF81324">
    <property type="entry name" value="Voltage-gated potassium channels"/>
    <property type="match status" value="1"/>
</dbReference>
<feature type="transmembrane region" description="Helical" evidence="1">
    <location>
        <begin position="126"/>
        <end position="150"/>
    </location>
</feature>
<feature type="transmembrane region" description="Helical" evidence="1">
    <location>
        <begin position="93"/>
        <end position="114"/>
    </location>
</feature>
<sequence length="235" mass="26025">MILAQPNEPSKRGFMRPLSHLELLLTLVFLQISQSFLSSEHLVQRSVFNFTLLFVVFSALRTLSQSKTWTFIALAAGVLGYALISYSEFASSVWSLVISDLCFFVVFSLLLLALGESVFSKGLSDLNRIIGAVCIYFIIGLLFALLYSLLETFQPESFSLSVHENDAAGHQDRFGQLLYFSNVTLTTLGYGDIQPVSRPARSFATLEALIGQLYLAIVIARLVGVHIANASRTRE</sequence>
<comment type="caution">
    <text evidence="3">The sequence shown here is derived from an EMBL/GenBank/DDBJ whole genome shotgun (WGS) entry which is preliminary data.</text>
</comment>
<protein>
    <recommendedName>
        <fullName evidence="2">Potassium channel domain-containing protein</fullName>
    </recommendedName>
</protein>
<feature type="transmembrane region" description="Helical" evidence="1">
    <location>
        <begin position="43"/>
        <end position="60"/>
    </location>
</feature>
<proteinExistence type="predicted"/>
<reference evidence="3 4" key="1">
    <citation type="submission" date="2020-08" db="EMBL/GenBank/DDBJ databases">
        <title>Genomic Encyclopedia of Type Strains, Phase III (KMG-III): the genomes of soil and plant-associated and newly described type strains.</title>
        <authorList>
            <person name="Whitman W."/>
        </authorList>
    </citation>
    <scope>NUCLEOTIDE SEQUENCE [LARGE SCALE GENOMIC DNA]</scope>
    <source>
        <strain evidence="3 4">CECT 8075</strain>
    </source>
</reference>
<feature type="domain" description="Potassium channel" evidence="2">
    <location>
        <begin position="150"/>
        <end position="223"/>
    </location>
</feature>
<keyword evidence="1" id="KW-0472">Membrane</keyword>
<evidence type="ECO:0000256" key="1">
    <source>
        <dbReference type="SAM" id="Phobius"/>
    </source>
</evidence>
<evidence type="ECO:0000313" key="3">
    <source>
        <dbReference type="EMBL" id="MBB3209476.1"/>
    </source>
</evidence>
<feature type="transmembrane region" description="Helical" evidence="1">
    <location>
        <begin position="69"/>
        <end position="87"/>
    </location>
</feature>
<gene>
    <name evidence="3" type="ORF">FHS27_005316</name>
</gene>
<dbReference type="AlphaFoldDB" id="A0A7W5E3E0"/>
<name>A0A7W5E3E0_9BACT</name>
<feature type="transmembrane region" description="Helical" evidence="1">
    <location>
        <begin position="21"/>
        <end position="37"/>
    </location>
</feature>
<accession>A0A7W5E3E0</accession>
<keyword evidence="1" id="KW-0812">Transmembrane</keyword>
<dbReference type="RefSeq" id="WP_184308121.1">
    <property type="nucleotide sequence ID" value="NZ_JACHXU010000024.1"/>
</dbReference>
<keyword evidence="4" id="KW-1185">Reference proteome</keyword>
<feature type="transmembrane region" description="Helical" evidence="1">
    <location>
        <begin position="209"/>
        <end position="228"/>
    </location>
</feature>
<dbReference type="Pfam" id="PF07885">
    <property type="entry name" value="Ion_trans_2"/>
    <property type="match status" value="1"/>
</dbReference>
<keyword evidence="1" id="KW-1133">Transmembrane helix</keyword>
<dbReference type="EMBL" id="JACHXU010000024">
    <property type="protein sequence ID" value="MBB3209476.1"/>
    <property type="molecule type" value="Genomic_DNA"/>
</dbReference>
<dbReference type="InterPro" id="IPR013099">
    <property type="entry name" value="K_chnl_dom"/>
</dbReference>
<organism evidence="3 4">
    <name type="scientific">Aporhodopirellula rubra</name>
    <dbReference type="NCBI Taxonomy" id="980271"/>
    <lineage>
        <taxon>Bacteria</taxon>
        <taxon>Pseudomonadati</taxon>
        <taxon>Planctomycetota</taxon>
        <taxon>Planctomycetia</taxon>
        <taxon>Pirellulales</taxon>
        <taxon>Pirellulaceae</taxon>
        <taxon>Aporhodopirellula</taxon>
    </lineage>
</organism>
<dbReference type="Gene3D" id="1.10.287.70">
    <property type="match status" value="1"/>
</dbReference>